<organism evidence="4 5">
    <name type="scientific">Nitzschia inconspicua</name>
    <dbReference type="NCBI Taxonomy" id="303405"/>
    <lineage>
        <taxon>Eukaryota</taxon>
        <taxon>Sar</taxon>
        <taxon>Stramenopiles</taxon>
        <taxon>Ochrophyta</taxon>
        <taxon>Bacillariophyta</taxon>
        <taxon>Bacillariophyceae</taxon>
        <taxon>Bacillariophycidae</taxon>
        <taxon>Bacillariales</taxon>
        <taxon>Bacillariaceae</taxon>
        <taxon>Nitzschia</taxon>
    </lineage>
</organism>
<evidence type="ECO:0000313" key="4">
    <source>
        <dbReference type="EMBL" id="KAG7356180.1"/>
    </source>
</evidence>
<dbReference type="InterPro" id="IPR056597">
    <property type="entry name" value="ARM_LRRK2"/>
</dbReference>
<dbReference type="Proteomes" id="UP000693970">
    <property type="component" value="Unassembled WGS sequence"/>
</dbReference>
<dbReference type="EMBL" id="JAGRRH010000015">
    <property type="protein sequence ID" value="KAG7356180.1"/>
    <property type="molecule type" value="Genomic_DNA"/>
</dbReference>
<dbReference type="InterPro" id="IPR000225">
    <property type="entry name" value="Armadillo"/>
</dbReference>
<feature type="domain" description="LRRK2 ARM repeat" evidence="3">
    <location>
        <begin position="165"/>
        <end position="317"/>
    </location>
</feature>
<dbReference type="PANTHER" id="PTHR22895:SF0">
    <property type="entry name" value="ARMADILLO REPEAT-CONTAINING PROTEIN 6"/>
    <property type="match status" value="1"/>
</dbReference>
<evidence type="ECO:0000259" key="3">
    <source>
        <dbReference type="Pfam" id="PF23744"/>
    </source>
</evidence>
<gene>
    <name evidence="4" type="ORF">IV203_000866</name>
</gene>
<evidence type="ECO:0000256" key="2">
    <source>
        <dbReference type="SAM" id="MobiDB-lite"/>
    </source>
</evidence>
<evidence type="ECO:0000256" key="1">
    <source>
        <dbReference type="ARBA" id="ARBA00022737"/>
    </source>
</evidence>
<keyword evidence="5" id="KW-1185">Reference proteome</keyword>
<reference evidence="4" key="1">
    <citation type="journal article" date="2021" name="Sci. Rep.">
        <title>Diploid genomic architecture of Nitzschia inconspicua, an elite biomass production diatom.</title>
        <authorList>
            <person name="Oliver A."/>
            <person name="Podell S."/>
            <person name="Pinowska A."/>
            <person name="Traller J.C."/>
            <person name="Smith S.R."/>
            <person name="McClure R."/>
            <person name="Beliaev A."/>
            <person name="Bohutskyi P."/>
            <person name="Hill E.A."/>
            <person name="Rabines A."/>
            <person name="Zheng H."/>
            <person name="Allen L.Z."/>
            <person name="Kuo A."/>
            <person name="Grigoriev I.V."/>
            <person name="Allen A.E."/>
            <person name="Hazlebeck D."/>
            <person name="Allen E.E."/>
        </authorList>
    </citation>
    <scope>NUCLEOTIDE SEQUENCE</scope>
    <source>
        <strain evidence="4">Hildebrandi</strain>
    </source>
</reference>
<comment type="caution">
    <text evidence="4">The sequence shown here is derived from an EMBL/GenBank/DDBJ whole genome shotgun (WGS) entry which is preliminary data.</text>
</comment>
<feature type="region of interest" description="Disordered" evidence="2">
    <location>
        <begin position="1"/>
        <end position="20"/>
    </location>
</feature>
<accession>A0A9K3L5T4</accession>
<dbReference type="Pfam" id="PF23744">
    <property type="entry name" value="ARM_LRRK2"/>
    <property type="match status" value="2"/>
</dbReference>
<dbReference type="OrthoDB" id="15111at2759"/>
<reference evidence="4" key="2">
    <citation type="submission" date="2021-04" db="EMBL/GenBank/DDBJ databases">
        <authorList>
            <person name="Podell S."/>
        </authorList>
    </citation>
    <scope>NUCLEOTIDE SEQUENCE</scope>
    <source>
        <strain evidence="4">Hildebrandi</strain>
    </source>
</reference>
<feature type="domain" description="LRRK2 ARM repeat" evidence="3">
    <location>
        <begin position="333"/>
        <end position="451"/>
    </location>
</feature>
<name>A0A9K3L5T4_9STRA</name>
<protein>
    <recommendedName>
        <fullName evidence="3">LRRK2 ARM repeat domain-containing protein</fullName>
    </recommendedName>
</protein>
<dbReference type="PANTHER" id="PTHR22895">
    <property type="entry name" value="ARMADILLO REPEAT-CONTAINING PROTEIN 6"/>
    <property type="match status" value="1"/>
</dbReference>
<evidence type="ECO:0000313" key="5">
    <source>
        <dbReference type="Proteomes" id="UP000693970"/>
    </source>
</evidence>
<keyword evidence="1" id="KW-0677">Repeat</keyword>
<feature type="region of interest" description="Disordered" evidence="2">
    <location>
        <begin position="25"/>
        <end position="71"/>
    </location>
</feature>
<dbReference type="SMART" id="SM00185">
    <property type="entry name" value="ARM"/>
    <property type="match status" value="5"/>
</dbReference>
<proteinExistence type="predicted"/>
<feature type="compositionally biased region" description="Low complexity" evidence="2">
    <location>
        <begin position="26"/>
        <end position="37"/>
    </location>
</feature>
<dbReference type="AlphaFoldDB" id="A0A9K3L5T4"/>
<sequence>MTSVATSVGGESEATERVSNRIQLDVSSVSSNNSNPVIKKRSLLDKTNSSNMPPRAGAMPTLSNSTSFGKSRGDREIAQYVVKLEKRKDDPKQQVEVLAKLRSILQQRVQQQQQVPELGPTLGPSVVEVMRQTPTNEELIEECTCILYLLSILDPTFKKGVARLFKAMEDHRENVAIQRAACAAIRRVISKNPDAIPRIVPSVGVILRSISEHPDNAKFLCSALEVLAIVASHPPAKAIFVYRDGALHQVVAAMKKHPNDLSIQATALRTLSNLAYGSGSDITSSYGPTVTLIIRAMKRHIMHNKVQLYGCCTLHYIASKHHESISDAYGIPTILAAMKEYSHDVMLQEQGCAALAILLVEGSPEATVANVNAFLKDDGLPLVLDAMLQNPQNLETQKHGLDILNALKTKDNYELMLSAGGLDVIFSNMKSFDCNEDIGKKCLEILKTFTRLSLDFQRAVSAKGGITLVLGTMRRHVQSHEIQDAGFACMRNLCLHQDNRLTVEGEGGISTLLTHMTIYLKDAAIQAYGCDALGRLASEPQNQISIASEGGVAAALSSMKEHPMHPGVQDRACFLLLAMTEYPPAVVTMREKEALVTVREARGRVPPKDLAKQRLESLISRLEKEEGSSWFGRKNAATP</sequence>